<comment type="caution">
    <text evidence="1">The sequence shown here is derived from an EMBL/GenBank/DDBJ whole genome shotgun (WGS) entry which is preliminary data.</text>
</comment>
<dbReference type="InterPro" id="IPR009097">
    <property type="entry name" value="Cyclic_Pdiesterase"/>
</dbReference>
<gene>
    <name evidence="1" type="ORF">DI392_11050</name>
</gene>
<dbReference type="InterPro" id="IPR050580">
    <property type="entry name" value="2H_phosphoesterase_YjcG-like"/>
</dbReference>
<evidence type="ECO:0000313" key="2">
    <source>
        <dbReference type="Proteomes" id="UP000245362"/>
    </source>
</evidence>
<protein>
    <recommendedName>
        <fullName evidence="3">2'-5' RNA ligase</fullName>
    </recommendedName>
</protein>
<sequence length="169" mass="19614">MKKLYFIGIVFEKKISSRIQALKEMAKTQFSSRKALRSPAHITLAAPFHYDTQEILSVKTAIAEMGNASFPIHLSGVGKFGKRVIFVRTDSDKELSGYRNRLEQKLRPFSIDTRTKKFHPHVTIAFKDLKEEVFQAAYDYFQDKCDVGVSRHWRLVILELFPYGWKVLQ</sequence>
<dbReference type="PANTHER" id="PTHR40037:SF1">
    <property type="entry name" value="PHOSPHOESTERASE SAOUHSC_00951-RELATED"/>
    <property type="match status" value="1"/>
</dbReference>
<dbReference type="PANTHER" id="PTHR40037">
    <property type="entry name" value="PHOSPHOESTERASE YJCG-RELATED"/>
    <property type="match status" value="1"/>
</dbReference>
<reference evidence="1 2" key="1">
    <citation type="submission" date="2018-05" db="EMBL/GenBank/DDBJ databases">
        <title>Vibrio limimaris sp. nov., isolated from marine sediment.</title>
        <authorList>
            <person name="Li C.-M."/>
        </authorList>
    </citation>
    <scope>NUCLEOTIDE SEQUENCE [LARGE SCALE GENOMIC DNA]</scope>
    <source>
        <strain evidence="1 2">E4404</strain>
    </source>
</reference>
<evidence type="ECO:0000313" key="1">
    <source>
        <dbReference type="EMBL" id="PWI33383.1"/>
    </source>
</evidence>
<keyword evidence="2" id="KW-1185">Reference proteome</keyword>
<proteinExistence type="predicted"/>
<dbReference type="Pfam" id="PF13563">
    <property type="entry name" value="2_5_RNA_ligase2"/>
    <property type="match status" value="1"/>
</dbReference>
<dbReference type="OrthoDB" id="7061261at2"/>
<organism evidence="1 2">
    <name type="scientific">Vibrio albus</name>
    <dbReference type="NCBI Taxonomy" id="2200953"/>
    <lineage>
        <taxon>Bacteria</taxon>
        <taxon>Pseudomonadati</taxon>
        <taxon>Pseudomonadota</taxon>
        <taxon>Gammaproteobacteria</taxon>
        <taxon>Vibrionales</taxon>
        <taxon>Vibrionaceae</taxon>
        <taxon>Vibrio</taxon>
    </lineage>
</organism>
<dbReference type="Gene3D" id="3.90.1140.10">
    <property type="entry name" value="Cyclic phosphodiesterase"/>
    <property type="match status" value="1"/>
</dbReference>
<accession>A0A2U3B9C8</accession>
<dbReference type="Proteomes" id="UP000245362">
    <property type="component" value="Unassembled WGS sequence"/>
</dbReference>
<evidence type="ECO:0008006" key="3">
    <source>
        <dbReference type="Google" id="ProtNLM"/>
    </source>
</evidence>
<dbReference type="SUPFAM" id="SSF55144">
    <property type="entry name" value="LigT-like"/>
    <property type="match status" value="1"/>
</dbReference>
<dbReference type="AlphaFoldDB" id="A0A2U3B9C8"/>
<name>A0A2U3B9C8_9VIBR</name>
<dbReference type="EMBL" id="QFWT01000005">
    <property type="protein sequence ID" value="PWI33383.1"/>
    <property type="molecule type" value="Genomic_DNA"/>
</dbReference>
<dbReference type="RefSeq" id="WP_109319967.1">
    <property type="nucleotide sequence ID" value="NZ_QFWT01000005.1"/>
</dbReference>